<feature type="compositionally biased region" description="Polar residues" evidence="1">
    <location>
        <begin position="135"/>
        <end position="149"/>
    </location>
</feature>
<reference evidence="3" key="1">
    <citation type="journal article" date="2020" name="Stud. Mycol.">
        <title>101 Dothideomycetes genomes: a test case for predicting lifestyles and emergence of pathogens.</title>
        <authorList>
            <person name="Haridas S."/>
            <person name="Albert R."/>
            <person name="Binder M."/>
            <person name="Bloem J."/>
            <person name="Labutti K."/>
            <person name="Salamov A."/>
            <person name="Andreopoulos B."/>
            <person name="Baker S."/>
            <person name="Barry K."/>
            <person name="Bills G."/>
            <person name="Bluhm B."/>
            <person name="Cannon C."/>
            <person name="Castanera R."/>
            <person name="Culley D."/>
            <person name="Daum C."/>
            <person name="Ezra D."/>
            <person name="Gonzalez J."/>
            <person name="Henrissat B."/>
            <person name="Kuo A."/>
            <person name="Liang C."/>
            <person name="Lipzen A."/>
            <person name="Lutzoni F."/>
            <person name="Magnuson J."/>
            <person name="Mondo S."/>
            <person name="Nolan M."/>
            <person name="Ohm R."/>
            <person name="Pangilinan J."/>
            <person name="Park H.-J."/>
            <person name="Ramirez L."/>
            <person name="Alfaro M."/>
            <person name="Sun H."/>
            <person name="Tritt A."/>
            <person name="Yoshinaga Y."/>
            <person name="Zwiers L.-H."/>
            <person name="Turgeon B."/>
            <person name="Goodwin S."/>
            <person name="Spatafora J."/>
            <person name="Crous P."/>
            <person name="Grigoriev I."/>
        </authorList>
    </citation>
    <scope>NUCLEOTIDE SEQUENCE</scope>
    <source>
        <strain evidence="3">CBS 115976</strain>
    </source>
</reference>
<dbReference type="SUPFAM" id="SSF47459">
    <property type="entry name" value="HLH, helix-loop-helix DNA-binding domain"/>
    <property type="match status" value="1"/>
</dbReference>
<accession>A0A6A6U8G7</accession>
<dbReference type="InterPro" id="IPR011598">
    <property type="entry name" value="bHLH_dom"/>
</dbReference>
<dbReference type="EMBL" id="MU004237">
    <property type="protein sequence ID" value="KAF2667916.1"/>
    <property type="molecule type" value="Genomic_DNA"/>
</dbReference>
<dbReference type="Proteomes" id="UP000799302">
    <property type="component" value="Unassembled WGS sequence"/>
</dbReference>
<dbReference type="PANTHER" id="PTHR46266">
    <property type="entry name" value="TRANSCRIPTION FACTOR TT8"/>
    <property type="match status" value="1"/>
</dbReference>
<dbReference type="PANTHER" id="PTHR46266:SF4">
    <property type="entry name" value="TRANSCRIPTION FACTOR TT8"/>
    <property type="match status" value="1"/>
</dbReference>
<protein>
    <recommendedName>
        <fullName evidence="2">BHLH domain-containing protein</fullName>
    </recommendedName>
</protein>
<feature type="region of interest" description="Disordered" evidence="1">
    <location>
        <begin position="301"/>
        <end position="357"/>
    </location>
</feature>
<feature type="domain" description="BHLH" evidence="2">
    <location>
        <begin position="196"/>
        <end position="247"/>
    </location>
</feature>
<feature type="compositionally biased region" description="Low complexity" evidence="1">
    <location>
        <begin position="415"/>
        <end position="425"/>
    </location>
</feature>
<proteinExistence type="predicted"/>
<feature type="compositionally biased region" description="Gly residues" evidence="1">
    <location>
        <begin position="426"/>
        <end position="435"/>
    </location>
</feature>
<dbReference type="InterPro" id="IPR036638">
    <property type="entry name" value="HLH_DNA-bd_sf"/>
</dbReference>
<organism evidence="3 4">
    <name type="scientific">Microthyrium microscopicum</name>
    <dbReference type="NCBI Taxonomy" id="703497"/>
    <lineage>
        <taxon>Eukaryota</taxon>
        <taxon>Fungi</taxon>
        <taxon>Dikarya</taxon>
        <taxon>Ascomycota</taxon>
        <taxon>Pezizomycotina</taxon>
        <taxon>Dothideomycetes</taxon>
        <taxon>Dothideomycetes incertae sedis</taxon>
        <taxon>Microthyriales</taxon>
        <taxon>Microthyriaceae</taxon>
        <taxon>Microthyrium</taxon>
    </lineage>
</organism>
<dbReference type="Pfam" id="PF00010">
    <property type="entry name" value="HLH"/>
    <property type="match status" value="1"/>
</dbReference>
<evidence type="ECO:0000313" key="4">
    <source>
        <dbReference type="Proteomes" id="UP000799302"/>
    </source>
</evidence>
<name>A0A6A6U8G7_9PEZI</name>
<dbReference type="CDD" id="cd00083">
    <property type="entry name" value="bHLH_SF"/>
    <property type="match status" value="1"/>
</dbReference>
<feature type="compositionally biased region" description="Polar residues" evidence="1">
    <location>
        <begin position="22"/>
        <end position="34"/>
    </location>
</feature>
<feature type="compositionally biased region" description="Low complexity" evidence="1">
    <location>
        <begin position="301"/>
        <end position="337"/>
    </location>
</feature>
<dbReference type="AlphaFoldDB" id="A0A6A6U8G7"/>
<dbReference type="GO" id="GO:0046983">
    <property type="term" value="F:protein dimerization activity"/>
    <property type="evidence" value="ECO:0007669"/>
    <property type="project" value="InterPro"/>
</dbReference>
<sequence>MPKPRTSAAASSASNAGLLTPAPSSEIQAKSVSLASPVDSSFALPPAAISSTPNTRTPSIISSGNQTSDSSYSPVSPPPSGPKARNSSTSKRKSSASNGPNSQQMDYTLPPPPTRNRKIIQMRPRNEQDEVTEPLISTKSTNTRGSKSQTMIAPAVVLSKNSTTTTITATGTNPPSGTKRKQPSGPPNTAAGRKMARKTAHSLIERRRRSKMNEEFGVLKDMIPACTGQEMHKLAILQASIEYMRYLESCLSDLKSAHDQCPSVPTHPSTHPSTRSSSVVHQQDTDMKDLPPIRQVLATAQQNAQQNTQQNPSVLQNPFSHPQPPQQSSRRLPSISPTLPPMSHSPHTRANSYAYLPPPPTGAGSALSSPVFTSHAHSGFAPLNLTSPVIAPQSEDQEATAALLLLNTDRRSWSERGSASSASASGGQGQAGGGRSMSVRDLLTN</sequence>
<gene>
    <name evidence="3" type="ORF">BT63DRAFT_441459</name>
</gene>
<keyword evidence="4" id="KW-1185">Reference proteome</keyword>
<evidence type="ECO:0000313" key="3">
    <source>
        <dbReference type="EMBL" id="KAF2667916.1"/>
    </source>
</evidence>
<dbReference type="SMART" id="SM00353">
    <property type="entry name" value="HLH"/>
    <property type="match status" value="1"/>
</dbReference>
<evidence type="ECO:0000259" key="2">
    <source>
        <dbReference type="PROSITE" id="PS50888"/>
    </source>
</evidence>
<feature type="region of interest" description="Disordered" evidence="1">
    <location>
        <begin position="165"/>
        <end position="195"/>
    </location>
</feature>
<dbReference type="OrthoDB" id="690068at2759"/>
<feature type="compositionally biased region" description="Low complexity" evidence="1">
    <location>
        <begin position="262"/>
        <end position="281"/>
    </location>
</feature>
<feature type="compositionally biased region" description="Polar residues" evidence="1">
    <location>
        <begin position="49"/>
        <end position="67"/>
    </location>
</feature>
<feature type="region of interest" description="Disordered" evidence="1">
    <location>
        <begin position="1"/>
        <end position="149"/>
    </location>
</feature>
<dbReference type="PROSITE" id="PS50888">
    <property type="entry name" value="BHLH"/>
    <property type="match status" value="1"/>
</dbReference>
<feature type="region of interest" description="Disordered" evidence="1">
    <location>
        <begin position="411"/>
        <end position="445"/>
    </location>
</feature>
<feature type="region of interest" description="Disordered" evidence="1">
    <location>
        <begin position="257"/>
        <end position="284"/>
    </location>
</feature>
<dbReference type="Gene3D" id="4.10.280.10">
    <property type="entry name" value="Helix-loop-helix DNA-binding domain"/>
    <property type="match status" value="1"/>
</dbReference>
<evidence type="ECO:0000256" key="1">
    <source>
        <dbReference type="SAM" id="MobiDB-lite"/>
    </source>
</evidence>